<dbReference type="EMBL" id="JAAZNL010000071">
    <property type="protein sequence ID" value="NMB70517.1"/>
    <property type="molecule type" value="Genomic_DNA"/>
</dbReference>
<dbReference type="Proteomes" id="UP000526033">
    <property type="component" value="Unassembled WGS sequence"/>
</dbReference>
<accession>A0A7X9DLF0</accession>
<name>A0A7X9DLF0_UNCKA</name>
<organism evidence="1 2">
    <name type="scientific">candidate division WWE3 bacterium</name>
    <dbReference type="NCBI Taxonomy" id="2053526"/>
    <lineage>
        <taxon>Bacteria</taxon>
        <taxon>Katanobacteria</taxon>
    </lineage>
</organism>
<gene>
    <name evidence="1" type="ORF">GYA27_05000</name>
</gene>
<proteinExistence type="predicted"/>
<protein>
    <submittedName>
        <fullName evidence="1">Uncharacterized protein</fullName>
    </submittedName>
</protein>
<reference evidence="1 2" key="1">
    <citation type="journal article" date="2020" name="Biotechnol. Biofuels">
        <title>New insights from the biogas microbiome by comprehensive genome-resolved metagenomics of nearly 1600 species originating from multiple anaerobic digesters.</title>
        <authorList>
            <person name="Campanaro S."/>
            <person name="Treu L."/>
            <person name="Rodriguez-R L.M."/>
            <person name="Kovalovszki A."/>
            <person name="Ziels R.M."/>
            <person name="Maus I."/>
            <person name="Zhu X."/>
            <person name="Kougias P.G."/>
            <person name="Basile A."/>
            <person name="Luo G."/>
            <person name="Schluter A."/>
            <person name="Konstantinidis K.T."/>
            <person name="Angelidaki I."/>
        </authorList>
    </citation>
    <scope>NUCLEOTIDE SEQUENCE [LARGE SCALE GENOMIC DNA]</scope>
    <source>
        <strain evidence="1">AS27yjCOA_165</strain>
    </source>
</reference>
<comment type="caution">
    <text evidence="1">The sequence shown here is derived from an EMBL/GenBank/DDBJ whole genome shotgun (WGS) entry which is preliminary data.</text>
</comment>
<evidence type="ECO:0000313" key="2">
    <source>
        <dbReference type="Proteomes" id="UP000526033"/>
    </source>
</evidence>
<sequence length="48" mass="5372">MTEDFVPFTATIKFIKPSTKQGNIVLHKANASDLEDKDDSLVVPVTFY</sequence>
<dbReference type="AlphaFoldDB" id="A0A7X9DLF0"/>
<evidence type="ECO:0000313" key="1">
    <source>
        <dbReference type="EMBL" id="NMB70517.1"/>
    </source>
</evidence>